<sequence length="335" mass="33616">MTTTHPGHLGHPTRPARTALAARAVVPLAAALAAVGVSSRLPLLGPLLVALLIGALVANTRLGSHRLLDGHAALTRLLLRLGVVVLGLRLPLADIVSIGVSGVVVVVVTVGATFSFTRWAGARMGLDRGFVTLLAAGFSICGAAAIAAVDDAVRAREKDVAHAVALVTVFGTAMIVLVPWAGARLGLTTEQAAVWAGASIHEVAQVVAAASVVGSGAVAVAMTVKLGRVALLAPTYLVAARGSGAGGGVGVALVPWFLVGFVAMVALRSTGLLPAPVLAGAEHVTTLLLAAGMFGLGLGMRLRELWPIPRQRLLLATVSTTVAAGTSLGLVLALG</sequence>
<dbReference type="EMBL" id="JACCBE010000001">
    <property type="protein sequence ID" value="NYD59018.1"/>
    <property type="molecule type" value="Genomic_DNA"/>
</dbReference>
<feature type="transmembrane region" description="Helical" evidence="7">
    <location>
        <begin position="20"/>
        <end position="37"/>
    </location>
</feature>
<comment type="caution">
    <text evidence="8">The sequence shown here is derived from an EMBL/GenBank/DDBJ whole genome shotgun (WGS) entry which is preliminary data.</text>
</comment>
<gene>
    <name evidence="8" type="ORF">BKA08_003256</name>
</gene>
<evidence type="ECO:0000256" key="3">
    <source>
        <dbReference type="ARBA" id="ARBA00022475"/>
    </source>
</evidence>
<feature type="transmembrane region" description="Helical" evidence="7">
    <location>
        <begin position="161"/>
        <end position="183"/>
    </location>
</feature>
<evidence type="ECO:0000256" key="6">
    <source>
        <dbReference type="ARBA" id="ARBA00023136"/>
    </source>
</evidence>
<dbReference type="GO" id="GO:0005886">
    <property type="term" value="C:plasma membrane"/>
    <property type="evidence" value="ECO:0007669"/>
    <property type="project" value="UniProtKB-SubCell"/>
</dbReference>
<feature type="transmembrane region" description="Helical" evidence="7">
    <location>
        <begin position="83"/>
        <end position="110"/>
    </location>
</feature>
<dbReference type="PANTHER" id="PTHR30106:SF2">
    <property type="entry name" value="UPF0324 INNER MEMBRANE PROTEIN YEIH"/>
    <property type="match status" value="1"/>
</dbReference>
<proteinExistence type="inferred from homology"/>
<dbReference type="InterPro" id="IPR018383">
    <property type="entry name" value="UPF0324_pro"/>
</dbReference>
<accession>A0A7Y9JSZ3</accession>
<feature type="transmembrane region" description="Helical" evidence="7">
    <location>
        <begin position="203"/>
        <end position="224"/>
    </location>
</feature>
<dbReference type="RefSeq" id="WP_179616536.1">
    <property type="nucleotide sequence ID" value="NZ_CP059163.1"/>
</dbReference>
<keyword evidence="6 7" id="KW-0472">Membrane</keyword>
<feature type="transmembrane region" description="Helical" evidence="7">
    <location>
        <begin position="43"/>
        <end position="62"/>
    </location>
</feature>
<dbReference type="PANTHER" id="PTHR30106">
    <property type="entry name" value="INNER MEMBRANE PROTEIN YEIH-RELATED"/>
    <property type="match status" value="1"/>
</dbReference>
<organism evidence="8 9">
    <name type="scientific">Nocardioides marinisabuli</name>
    <dbReference type="NCBI Taxonomy" id="419476"/>
    <lineage>
        <taxon>Bacteria</taxon>
        <taxon>Bacillati</taxon>
        <taxon>Actinomycetota</taxon>
        <taxon>Actinomycetes</taxon>
        <taxon>Propionibacteriales</taxon>
        <taxon>Nocardioidaceae</taxon>
        <taxon>Nocardioides</taxon>
    </lineage>
</organism>
<dbReference type="Proteomes" id="UP000516957">
    <property type="component" value="Unassembled WGS sequence"/>
</dbReference>
<dbReference type="Pfam" id="PF03601">
    <property type="entry name" value="Cons_hypoth698"/>
    <property type="match status" value="1"/>
</dbReference>
<feature type="transmembrane region" description="Helical" evidence="7">
    <location>
        <begin position="313"/>
        <end position="334"/>
    </location>
</feature>
<evidence type="ECO:0000256" key="1">
    <source>
        <dbReference type="ARBA" id="ARBA00004651"/>
    </source>
</evidence>
<dbReference type="AlphaFoldDB" id="A0A7Y9JSZ3"/>
<keyword evidence="5 7" id="KW-1133">Transmembrane helix</keyword>
<protein>
    <submittedName>
        <fullName evidence="8">Putative integral membrane protein (TIGR00698 family)</fullName>
    </submittedName>
</protein>
<feature type="transmembrane region" description="Helical" evidence="7">
    <location>
        <begin position="245"/>
        <end position="267"/>
    </location>
</feature>
<evidence type="ECO:0000256" key="7">
    <source>
        <dbReference type="SAM" id="Phobius"/>
    </source>
</evidence>
<comment type="similarity">
    <text evidence="2">Belongs to the UPF0324 family.</text>
</comment>
<evidence type="ECO:0000256" key="2">
    <source>
        <dbReference type="ARBA" id="ARBA00007977"/>
    </source>
</evidence>
<comment type="subcellular location">
    <subcellularLocation>
        <location evidence="1">Cell membrane</location>
        <topology evidence="1">Multi-pass membrane protein</topology>
    </subcellularLocation>
</comment>
<keyword evidence="9" id="KW-1185">Reference proteome</keyword>
<keyword evidence="3" id="KW-1003">Cell membrane</keyword>
<feature type="transmembrane region" description="Helical" evidence="7">
    <location>
        <begin position="130"/>
        <end position="149"/>
    </location>
</feature>
<feature type="transmembrane region" description="Helical" evidence="7">
    <location>
        <begin position="279"/>
        <end position="301"/>
    </location>
</feature>
<name>A0A7Y9JSZ3_9ACTN</name>
<reference evidence="8 9" key="1">
    <citation type="submission" date="2020-07" db="EMBL/GenBank/DDBJ databases">
        <title>Sequencing the genomes of 1000 actinobacteria strains.</title>
        <authorList>
            <person name="Klenk H.-P."/>
        </authorList>
    </citation>
    <scope>NUCLEOTIDE SEQUENCE [LARGE SCALE GENOMIC DNA]</scope>
    <source>
        <strain evidence="8 9">DSM 18965</strain>
    </source>
</reference>
<keyword evidence="4 7" id="KW-0812">Transmembrane</keyword>
<evidence type="ECO:0000256" key="4">
    <source>
        <dbReference type="ARBA" id="ARBA00022692"/>
    </source>
</evidence>
<evidence type="ECO:0000313" key="8">
    <source>
        <dbReference type="EMBL" id="NYD59018.1"/>
    </source>
</evidence>
<evidence type="ECO:0000256" key="5">
    <source>
        <dbReference type="ARBA" id="ARBA00022989"/>
    </source>
</evidence>
<evidence type="ECO:0000313" key="9">
    <source>
        <dbReference type="Proteomes" id="UP000516957"/>
    </source>
</evidence>